<name>A0ACD5WKX1_AVESA</name>
<accession>A0ACD5WKX1</accession>
<dbReference type="EnsemblPlants" id="AVESA.00010b.r2.4CG1251640.3">
    <property type="protein sequence ID" value="AVESA.00010b.r2.4CG1251640.3.CDS"/>
    <property type="gene ID" value="AVESA.00010b.r2.4CG1251640"/>
</dbReference>
<reference evidence="1" key="1">
    <citation type="submission" date="2021-05" db="EMBL/GenBank/DDBJ databases">
        <authorList>
            <person name="Scholz U."/>
            <person name="Mascher M."/>
            <person name="Fiebig A."/>
        </authorList>
    </citation>
    <scope>NUCLEOTIDE SEQUENCE [LARGE SCALE GENOMIC DNA]</scope>
</reference>
<proteinExistence type="predicted"/>
<organism evidence="1 2">
    <name type="scientific">Avena sativa</name>
    <name type="common">Oat</name>
    <dbReference type="NCBI Taxonomy" id="4498"/>
    <lineage>
        <taxon>Eukaryota</taxon>
        <taxon>Viridiplantae</taxon>
        <taxon>Streptophyta</taxon>
        <taxon>Embryophyta</taxon>
        <taxon>Tracheophyta</taxon>
        <taxon>Spermatophyta</taxon>
        <taxon>Magnoliopsida</taxon>
        <taxon>Liliopsida</taxon>
        <taxon>Poales</taxon>
        <taxon>Poaceae</taxon>
        <taxon>BOP clade</taxon>
        <taxon>Pooideae</taxon>
        <taxon>Poodae</taxon>
        <taxon>Poeae</taxon>
        <taxon>Poeae Chloroplast Group 1 (Aveneae type)</taxon>
        <taxon>Aveninae</taxon>
        <taxon>Avena</taxon>
    </lineage>
</organism>
<dbReference type="Proteomes" id="UP001732700">
    <property type="component" value="Chromosome 4C"/>
</dbReference>
<protein>
    <submittedName>
        <fullName evidence="1">Uncharacterized protein</fullName>
    </submittedName>
</protein>
<evidence type="ECO:0000313" key="2">
    <source>
        <dbReference type="Proteomes" id="UP001732700"/>
    </source>
</evidence>
<evidence type="ECO:0000313" key="1">
    <source>
        <dbReference type="EnsemblPlants" id="AVESA.00010b.r2.4CG1251640.3.CDS"/>
    </source>
</evidence>
<sequence length="1442" mass="162721">MEEITGMLASAVGKKVASKLGELVSEEVNLQWRFKDDVEDMAEKMKDLEAVLHDADDRSRRRGSDGQVVGRWLTKFKSVAYDVEDVLDELEAAELIKESKPKLNLFFSWNNQLLQRITIAHSMKNIREKAKNIEKEGLQTLNLVPREVQAEGTSINETFATINYEGMKTGMVGRDTEKEKIISLLLKSEGTEDISIIPIVGLGGIGKSTLAQSVIADKRANVFDIQAWVHVSKEFDLHKIGSAIMKSINSCVNLNNYTLHVLQESLRKELATRRYLIVLDDLWEEDGNKLENLKQILQDGCIGSRIIITTRNQSVVKKLQTGFLASKRKICPIAETEQINLGILSGDDCWKMMKQRVLGPDDDQNGLEEIGMQIADKCGGLPLVVNSIAHVMSELRTVKAWEDIRDTKIDLGSRDQKDTLESLMLSYYYMKLEFKMCFTYLAVFPKGYIMNSNHLIQQWIALGYIHGYDDGKRCINYLLGMSFLEKSRFPLVLHMNGMVSQDLSMHDLVHDLTLVTTANEFIVLDGTDPRTWYKTRYCRHAQLINYQNQIKVFKDLPTKIRSLHFRDSGKVQLPLKAFSRSKYTRVLDLSGCSVEGQSTPSKVLLPSSVQHLKLLRYLDATGLPIRSLPSSFHTLRNMQTLILSKCSLATLPENICSLDRLRYMDLSGNSSLTKLPTSLGKLPKLSFLNISGCSLLQELPEAISELTCLSHIDLSESHALQRLPDKFGSLRQLVFLNLSGCSKLTKLPDTIDLQSLEYLNLSSCHELQTLPEDFGNISKLYFLNLSGCYKIVVLPESFCQLVHLKELDVSDNHNLIELPRCFGNLCQLESFNLTSCPKLQRLPESFCKLTSLKHLNLSYCISLGKLPSSFSELKLQTLDASHSLHDLPDSIGDMTSLTKLVVTSGITCVMEKAEDIRKHLNLSRAKTHIAHQIHNRGCSSIVDIGQLACRELTIAHLETVKHAEDGERAKLRDKSDLQRLVLHWGIFSLVSQIFGSGAPEMMKDDDEEAKFVLERLIPPRALEHFSLEGYMSKEFPSWMSHICSYLPCLTYLMLCDLGKCEYLPPFGQLPNLRSIYMHNMPNIRVIGKEFYGEGGPCKKLRVIQLKSMEKLTEWWTTESGKQDEEFLIPNLHELDVTDCPNLKFLPYPPRSMRWYLENSDEVLPELGFGMLTCSILPISMGIENCKFSPNKWDRLQHLPTLERLEITSCSVSGFLTDAIRCFASLKSLHLISLNDLETLPEWLGQLTCLEAVIIHDCRKLTFLPESMKNLAKLKLLDLLGCQGLDSLPEWLGHLTSLEHLCIKDSCSQLTCLPGSMKNLVALRLLFVRGCKGLETLPEWLGQLSFLKEFCVAGSPRVTCLPESIRNLTELTHLYIADCPILTKRCYGEDAYKISHIPTVMLNTKRFRGSIGEPSMGLSCVISPSRPRNGLVLKGSPLYPAPP</sequence>
<reference evidence="1" key="2">
    <citation type="submission" date="2025-09" db="UniProtKB">
        <authorList>
            <consortium name="EnsemblPlants"/>
        </authorList>
    </citation>
    <scope>IDENTIFICATION</scope>
</reference>
<keyword evidence="2" id="KW-1185">Reference proteome</keyword>